<reference evidence="12 13" key="1">
    <citation type="submission" date="2020-10" db="EMBL/GenBank/DDBJ databases">
        <title>The Coptis chinensis genome and diversification of protoberbering-type alkaloids.</title>
        <authorList>
            <person name="Wang B."/>
            <person name="Shu S."/>
            <person name="Song C."/>
            <person name="Liu Y."/>
        </authorList>
    </citation>
    <scope>NUCLEOTIDE SEQUENCE [LARGE SCALE GENOMIC DNA]</scope>
    <source>
        <strain evidence="12">HL-2020</strain>
        <tissue evidence="12">Leaf</tissue>
    </source>
</reference>
<comment type="caution">
    <text evidence="12">The sequence shown here is derived from an EMBL/GenBank/DDBJ whole genome shotgun (WGS) entry which is preliminary data.</text>
</comment>
<keyword evidence="5" id="KW-0547">Nucleotide-binding</keyword>
<dbReference type="FunFam" id="1.10.510.10:FF:000294">
    <property type="entry name" value="Serine/threonine-protein kinase OXI1"/>
    <property type="match status" value="1"/>
</dbReference>
<evidence type="ECO:0000313" key="12">
    <source>
        <dbReference type="EMBL" id="KAF9607319.1"/>
    </source>
</evidence>
<feature type="region of interest" description="Disordered" evidence="10">
    <location>
        <begin position="1"/>
        <end position="30"/>
    </location>
</feature>
<evidence type="ECO:0000256" key="9">
    <source>
        <dbReference type="ARBA" id="ARBA00048679"/>
    </source>
</evidence>
<dbReference type="SMART" id="SM00220">
    <property type="entry name" value="S_TKc"/>
    <property type="match status" value="1"/>
</dbReference>
<dbReference type="PROSITE" id="PS00108">
    <property type="entry name" value="PROTEIN_KINASE_ST"/>
    <property type="match status" value="1"/>
</dbReference>
<keyword evidence="13" id="KW-1185">Reference proteome</keyword>
<feature type="compositionally biased region" description="Basic residues" evidence="10">
    <location>
        <begin position="21"/>
        <end position="30"/>
    </location>
</feature>
<evidence type="ECO:0000256" key="1">
    <source>
        <dbReference type="ARBA" id="ARBA00009903"/>
    </source>
</evidence>
<keyword evidence="4" id="KW-0808">Transferase</keyword>
<dbReference type="EC" id="2.7.11.1" evidence="2"/>
<proteinExistence type="inferred from homology"/>
<feature type="compositionally biased region" description="Acidic residues" evidence="10">
    <location>
        <begin position="1"/>
        <end position="11"/>
    </location>
</feature>
<evidence type="ECO:0000313" key="13">
    <source>
        <dbReference type="Proteomes" id="UP000631114"/>
    </source>
</evidence>
<dbReference type="OrthoDB" id="432483at2759"/>
<evidence type="ECO:0000256" key="6">
    <source>
        <dbReference type="ARBA" id="ARBA00022777"/>
    </source>
</evidence>
<evidence type="ECO:0000256" key="8">
    <source>
        <dbReference type="ARBA" id="ARBA00047899"/>
    </source>
</evidence>
<evidence type="ECO:0000256" key="2">
    <source>
        <dbReference type="ARBA" id="ARBA00012513"/>
    </source>
</evidence>
<name>A0A835HY66_9MAGN</name>
<comment type="similarity">
    <text evidence="1">Belongs to the protein kinase superfamily. AGC Ser/Thr protein kinase family.</text>
</comment>
<dbReference type="Pfam" id="PF00069">
    <property type="entry name" value="Pkinase"/>
    <property type="match status" value="1"/>
</dbReference>
<evidence type="ECO:0000256" key="5">
    <source>
        <dbReference type="ARBA" id="ARBA00022741"/>
    </source>
</evidence>
<organism evidence="12 13">
    <name type="scientific">Coptis chinensis</name>
    <dbReference type="NCBI Taxonomy" id="261450"/>
    <lineage>
        <taxon>Eukaryota</taxon>
        <taxon>Viridiplantae</taxon>
        <taxon>Streptophyta</taxon>
        <taxon>Embryophyta</taxon>
        <taxon>Tracheophyta</taxon>
        <taxon>Spermatophyta</taxon>
        <taxon>Magnoliopsida</taxon>
        <taxon>Ranunculales</taxon>
        <taxon>Ranunculaceae</taxon>
        <taxon>Coptidoideae</taxon>
        <taxon>Coptis</taxon>
    </lineage>
</organism>
<gene>
    <name evidence="12" type="ORF">IFM89_033907</name>
</gene>
<evidence type="ECO:0000256" key="4">
    <source>
        <dbReference type="ARBA" id="ARBA00022679"/>
    </source>
</evidence>
<feature type="domain" description="Protein kinase" evidence="11">
    <location>
        <begin position="98"/>
        <end position="343"/>
    </location>
</feature>
<dbReference type="PROSITE" id="PS50011">
    <property type="entry name" value="PROTEIN_KINASE_DOM"/>
    <property type="match status" value="1"/>
</dbReference>
<evidence type="ECO:0000256" key="3">
    <source>
        <dbReference type="ARBA" id="ARBA00022527"/>
    </source>
</evidence>
<dbReference type="InterPro" id="IPR008271">
    <property type="entry name" value="Ser/Thr_kinase_AS"/>
</dbReference>
<evidence type="ECO:0000259" key="11">
    <source>
        <dbReference type="PROSITE" id="PS50011"/>
    </source>
</evidence>
<dbReference type="GO" id="GO:0004674">
    <property type="term" value="F:protein serine/threonine kinase activity"/>
    <property type="evidence" value="ECO:0007669"/>
    <property type="project" value="UniProtKB-KW"/>
</dbReference>
<dbReference type="Proteomes" id="UP000631114">
    <property type="component" value="Unassembled WGS sequence"/>
</dbReference>
<dbReference type="SUPFAM" id="SSF56112">
    <property type="entry name" value="Protein kinase-like (PK-like)"/>
    <property type="match status" value="1"/>
</dbReference>
<protein>
    <recommendedName>
        <fullName evidence="2">non-specific serine/threonine protein kinase</fullName>
        <ecNumber evidence="2">2.7.11.1</ecNumber>
    </recommendedName>
</protein>
<sequence length="343" mass="38503">MEVDFDNDELSEVFGPDKGSRTRRISSNKSKKQLQCTGIAKVLLQQASSSSNFELKGEMNEVKSSLANVMGVLKALQTIDVEIGGQLAVRRKHREGAYFDATTYTQGPMGVVPKSLRPKPGRLSHSQQRVYEAEFKHFVPSPTALFRTFSGSSLSRAYGPTRMISTRASIRYSLKASVYLVQLQGTGELYDMKAMDKLEMLNRNKDCYACLFDNDLRHGGELFALLDKQPMKIFKEESARFYAAEVLIGLEYLHCLGIIYQDLKPENVLLQQDGHIVLADFDLSFLTSCNPQVLVPRVPRKAKKIVESTTSYICSEPITQSNSFVGTEEYISPLFLDSDHELL</sequence>
<comment type="catalytic activity">
    <reaction evidence="8">
        <text>L-threonyl-[protein] + ATP = O-phospho-L-threonyl-[protein] + ADP + H(+)</text>
        <dbReference type="Rhea" id="RHEA:46608"/>
        <dbReference type="Rhea" id="RHEA-COMP:11060"/>
        <dbReference type="Rhea" id="RHEA-COMP:11605"/>
        <dbReference type="ChEBI" id="CHEBI:15378"/>
        <dbReference type="ChEBI" id="CHEBI:30013"/>
        <dbReference type="ChEBI" id="CHEBI:30616"/>
        <dbReference type="ChEBI" id="CHEBI:61977"/>
        <dbReference type="ChEBI" id="CHEBI:456216"/>
        <dbReference type="EC" id="2.7.11.1"/>
    </reaction>
</comment>
<comment type="catalytic activity">
    <reaction evidence="9">
        <text>L-seryl-[protein] + ATP = O-phospho-L-seryl-[protein] + ADP + H(+)</text>
        <dbReference type="Rhea" id="RHEA:17989"/>
        <dbReference type="Rhea" id="RHEA-COMP:9863"/>
        <dbReference type="Rhea" id="RHEA-COMP:11604"/>
        <dbReference type="ChEBI" id="CHEBI:15378"/>
        <dbReference type="ChEBI" id="CHEBI:29999"/>
        <dbReference type="ChEBI" id="CHEBI:30616"/>
        <dbReference type="ChEBI" id="CHEBI:83421"/>
        <dbReference type="ChEBI" id="CHEBI:456216"/>
        <dbReference type="EC" id="2.7.11.1"/>
    </reaction>
</comment>
<keyword evidence="3" id="KW-0723">Serine/threonine-protein kinase</keyword>
<dbReference type="EMBL" id="JADFTS010000005">
    <property type="protein sequence ID" value="KAF9607319.1"/>
    <property type="molecule type" value="Genomic_DNA"/>
</dbReference>
<evidence type="ECO:0000256" key="7">
    <source>
        <dbReference type="ARBA" id="ARBA00022840"/>
    </source>
</evidence>
<keyword evidence="7" id="KW-0067">ATP-binding</keyword>
<dbReference type="Gene3D" id="1.10.510.10">
    <property type="entry name" value="Transferase(Phosphotransferase) domain 1"/>
    <property type="match status" value="1"/>
</dbReference>
<dbReference type="InterPro" id="IPR011009">
    <property type="entry name" value="Kinase-like_dom_sf"/>
</dbReference>
<dbReference type="GO" id="GO:0005524">
    <property type="term" value="F:ATP binding"/>
    <property type="evidence" value="ECO:0007669"/>
    <property type="project" value="UniProtKB-KW"/>
</dbReference>
<evidence type="ECO:0000256" key="10">
    <source>
        <dbReference type="SAM" id="MobiDB-lite"/>
    </source>
</evidence>
<dbReference type="AlphaFoldDB" id="A0A835HY66"/>
<dbReference type="InterPro" id="IPR000719">
    <property type="entry name" value="Prot_kinase_dom"/>
</dbReference>
<keyword evidence="6" id="KW-0418">Kinase</keyword>
<dbReference type="PANTHER" id="PTHR45637">
    <property type="entry name" value="FLIPPASE KINASE 1-RELATED"/>
    <property type="match status" value="1"/>
</dbReference>
<accession>A0A835HY66</accession>